<evidence type="ECO:0000313" key="4">
    <source>
        <dbReference type="EMBL" id="MFI9100661.1"/>
    </source>
</evidence>
<evidence type="ECO:0000256" key="1">
    <source>
        <dbReference type="ARBA" id="ARBA00022527"/>
    </source>
</evidence>
<keyword evidence="5" id="KW-1185">Reference proteome</keyword>
<name>A0ABW8C5I1_9ACTN</name>
<protein>
    <submittedName>
        <fullName evidence="4">ATP-binding protein</fullName>
    </submittedName>
</protein>
<comment type="caution">
    <text evidence="4">The sequence shown here is derived from an EMBL/GenBank/DDBJ whole genome shotgun (WGS) entry which is preliminary data.</text>
</comment>
<evidence type="ECO:0000313" key="5">
    <source>
        <dbReference type="Proteomes" id="UP001614394"/>
    </source>
</evidence>
<dbReference type="RefSeq" id="WP_399646106.1">
    <property type="nucleotide sequence ID" value="NZ_JBITYG010000002.1"/>
</dbReference>
<keyword evidence="1" id="KW-0418">Kinase</keyword>
<proteinExistence type="predicted"/>
<sequence>MLTVTAFTVSAPSTSPTQPTPAAPSTARASAPSVLPAPTDVGRSRRPPSAPPPSGRALVHWVLTPEVEAVPRIRRRLHRVLLDWCVHSDVIDTLLLVVTELAANSVQHAGPSTERLRVTAAVGGGQLWLDVSDGDPCPPRVGADVDPDAECGRGLLMVNLLVDEACGSVEVLPYGGRGTGGGAGKTVRVRVPVAR</sequence>
<dbReference type="InterPro" id="IPR003594">
    <property type="entry name" value="HATPase_dom"/>
</dbReference>
<dbReference type="PANTHER" id="PTHR35526">
    <property type="entry name" value="ANTI-SIGMA-F FACTOR RSBW-RELATED"/>
    <property type="match status" value="1"/>
</dbReference>
<dbReference type="EMBL" id="JBITYG010000002">
    <property type="protein sequence ID" value="MFI9100661.1"/>
    <property type="molecule type" value="Genomic_DNA"/>
</dbReference>
<dbReference type="Proteomes" id="UP001614394">
    <property type="component" value="Unassembled WGS sequence"/>
</dbReference>
<evidence type="ECO:0000259" key="3">
    <source>
        <dbReference type="Pfam" id="PF13581"/>
    </source>
</evidence>
<gene>
    <name evidence="4" type="ORF">ACIGXA_09045</name>
</gene>
<organism evidence="4 5">
    <name type="scientific">Streptomyces fildesensis</name>
    <dbReference type="NCBI Taxonomy" id="375757"/>
    <lineage>
        <taxon>Bacteria</taxon>
        <taxon>Bacillati</taxon>
        <taxon>Actinomycetota</taxon>
        <taxon>Actinomycetes</taxon>
        <taxon>Kitasatosporales</taxon>
        <taxon>Streptomycetaceae</taxon>
        <taxon>Streptomyces</taxon>
    </lineage>
</organism>
<reference evidence="4 5" key="1">
    <citation type="submission" date="2024-10" db="EMBL/GenBank/DDBJ databases">
        <title>The Natural Products Discovery Center: Release of the First 8490 Sequenced Strains for Exploring Actinobacteria Biosynthetic Diversity.</title>
        <authorList>
            <person name="Kalkreuter E."/>
            <person name="Kautsar S.A."/>
            <person name="Yang D."/>
            <person name="Bader C.D."/>
            <person name="Teijaro C.N."/>
            <person name="Fluegel L."/>
            <person name="Davis C.M."/>
            <person name="Simpson J.R."/>
            <person name="Lauterbach L."/>
            <person name="Steele A.D."/>
            <person name="Gui C."/>
            <person name="Meng S."/>
            <person name="Li G."/>
            <person name="Viehrig K."/>
            <person name="Ye F."/>
            <person name="Su P."/>
            <person name="Kiefer A.F."/>
            <person name="Nichols A."/>
            <person name="Cepeda A.J."/>
            <person name="Yan W."/>
            <person name="Fan B."/>
            <person name="Jiang Y."/>
            <person name="Adhikari A."/>
            <person name="Zheng C.-J."/>
            <person name="Schuster L."/>
            <person name="Cowan T.M."/>
            <person name="Smanski M.J."/>
            <person name="Chevrette M.G."/>
            <person name="De Carvalho L.P.S."/>
            <person name="Shen B."/>
        </authorList>
    </citation>
    <scope>NUCLEOTIDE SEQUENCE [LARGE SCALE GENOMIC DNA]</scope>
    <source>
        <strain evidence="4 5">NPDC053399</strain>
    </source>
</reference>
<keyword evidence="4" id="KW-0547">Nucleotide-binding</keyword>
<dbReference type="Pfam" id="PF13581">
    <property type="entry name" value="HATPase_c_2"/>
    <property type="match status" value="1"/>
</dbReference>
<feature type="compositionally biased region" description="Low complexity" evidence="2">
    <location>
        <begin position="23"/>
        <end position="33"/>
    </location>
</feature>
<keyword evidence="1" id="KW-0723">Serine/threonine-protein kinase</keyword>
<dbReference type="SUPFAM" id="SSF55874">
    <property type="entry name" value="ATPase domain of HSP90 chaperone/DNA topoisomerase II/histidine kinase"/>
    <property type="match status" value="1"/>
</dbReference>
<dbReference type="GO" id="GO:0005524">
    <property type="term" value="F:ATP binding"/>
    <property type="evidence" value="ECO:0007669"/>
    <property type="project" value="UniProtKB-KW"/>
</dbReference>
<dbReference type="PANTHER" id="PTHR35526:SF3">
    <property type="entry name" value="ANTI-SIGMA-F FACTOR RSBW"/>
    <property type="match status" value="1"/>
</dbReference>
<accession>A0ABW8C5I1</accession>
<dbReference type="InterPro" id="IPR050267">
    <property type="entry name" value="Anti-sigma-factor_SerPK"/>
</dbReference>
<feature type="domain" description="Histidine kinase/HSP90-like ATPase" evidence="3">
    <location>
        <begin position="64"/>
        <end position="165"/>
    </location>
</feature>
<dbReference type="InterPro" id="IPR036890">
    <property type="entry name" value="HATPase_C_sf"/>
</dbReference>
<keyword evidence="1" id="KW-0808">Transferase</keyword>
<keyword evidence="4" id="KW-0067">ATP-binding</keyword>
<evidence type="ECO:0000256" key="2">
    <source>
        <dbReference type="SAM" id="MobiDB-lite"/>
    </source>
</evidence>
<dbReference type="Gene3D" id="3.30.565.10">
    <property type="entry name" value="Histidine kinase-like ATPase, C-terminal domain"/>
    <property type="match status" value="1"/>
</dbReference>
<feature type="region of interest" description="Disordered" evidence="2">
    <location>
        <begin position="1"/>
        <end position="55"/>
    </location>
</feature>
<dbReference type="CDD" id="cd16936">
    <property type="entry name" value="HATPase_RsbW-like"/>
    <property type="match status" value="1"/>
</dbReference>